<feature type="transmembrane region" description="Helical" evidence="2">
    <location>
        <begin position="155"/>
        <end position="173"/>
    </location>
</feature>
<name>A0A919U0T1_9CELL</name>
<proteinExistence type="predicted"/>
<evidence type="ECO:0000256" key="1">
    <source>
        <dbReference type="SAM" id="MobiDB-lite"/>
    </source>
</evidence>
<protein>
    <submittedName>
        <fullName evidence="3">Uncharacterized protein</fullName>
    </submittedName>
</protein>
<dbReference type="RefSeq" id="WP_203750580.1">
    <property type="nucleotide sequence ID" value="NZ_BONK01000004.1"/>
</dbReference>
<dbReference type="Proteomes" id="UP000632740">
    <property type="component" value="Unassembled WGS sequence"/>
</dbReference>
<keyword evidence="4" id="KW-1185">Reference proteome</keyword>
<evidence type="ECO:0000313" key="4">
    <source>
        <dbReference type="Proteomes" id="UP000632740"/>
    </source>
</evidence>
<reference evidence="3" key="1">
    <citation type="submission" date="2021-01" db="EMBL/GenBank/DDBJ databases">
        <title>Whole genome shotgun sequence of Cellulomonas chitinilytica NBRC 110799.</title>
        <authorList>
            <person name="Komaki H."/>
            <person name="Tamura T."/>
        </authorList>
    </citation>
    <scope>NUCLEOTIDE SEQUENCE</scope>
    <source>
        <strain evidence="3">NBRC 110799</strain>
    </source>
</reference>
<sequence>MPVTKTSHKLDVDTEHLKEQAADLAASAKEAAAKAGDAAYQAKEWTTPKVEAFIDWLLPRAEHLYKESLKAAAPKVEKAAETVSPAIDTAHDKLVDDLIPRLVTVLNDAAARAGATAEHVADVAADKASKRSAAIAAAVVEAAEEKRKRHTGAKIFWVLTGIAVAGAAIAAWSRSRSQVDPWAEPWEPSESLGSSGHHHSASAVVGDAADALGEAAGAAVAKGREASRKAAETVAGAKDDLSDKVAEAKEDLTEKVTEAKDAAAETAKKVTRRAAPKSTTKPDEGNEGPAI</sequence>
<dbReference type="EMBL" id="BONK01000004">
    <property type="protein sequence ID" value="GIG20736.1"/>
    <property type="molecule type" value="Genomic_DNA"/>
</dbReference>
<feature type="compositionally biased region" description="Basic and acidic residues" evidence="1">
    <location>
        <begin position="250"/>
        <end position="268"/>
    </location>
</feature>
<evidence type="ECO:0000256" key="2">
    <source>
        <dbReference type="SAM" id="Phobius"/>
    </source>
</evidence>
<accession>A0A919U0T1</accession>
<organism evidence="3 4">
    <name type="scientific">Cellulomonas chitinilytica</name>
    <dbReference type="NCBI Taxonomy" id="398759"/>
    <lineage>
        <taxon>Bacteria</taxon>
        <taxon>Bacillati</taxon>
        <taxon>Actinomycetota</taxon>
        <taxon>Actinomycetes</taxon>
        <taxon>Micrococcales</taxon>
        <taxon>Cellulomonadaceae</taxon>
        <taxon>Cellulomonas</taxon>
    </lineage>
</organism>
<keyword evidence="2" id="KW-0472">Membrane</keyword>
<gene>
    <name evidence="3" type="ORF">Cch01nite_14600</name>
</gene>
<keyword evidence="2" id="KW-1133">Transmembrane helix</keyword>
<comment type="caution">
    <text evidence="3">The sequence shown here is derived from an EMBL/GenBank/DDBJ whole genome shotgun (WGS) entry which is preliminary data.</text>
</comment>
<feature type="region of interest" description="Disordered" evidence="1">
    <location>
        <begin position="181"/>
        <end position="201"/>
    </location>
</feature>
<feature type="region of interest" description="Disordered" evidence="1">
    <location>
        <begin position="250"/>
        <end position="291"/>
    </location>
</feature>
<evidence type="ECO:0000313" key="3">
    <source>
        <dbReference type="EMBL" id="GIG20736.1"/>
    </source>
</evidence>
<dbReference type="AlphaFoldDB" id="A0A919U0T1"/>
<keyword evidence="2" id="KW-0812">Transmembrane</keyword>